<keyword evidence="2" id="KW-0409">Iron storage</keyword>
<protein>
    <submittedName>
        <fullName evidence="5">Bacterioferritin</fullName>
    </submittedName>
</protein>
<dbReference type="SUPFAM" id="SSF47240">
    <property type="entry name" value="Ferritin-like"/>
    <property type="match status" value="1"/>
</dbReference>
<dbReference type="PROSITE" id="PS50905">
    <property type="entry name" value="FERRITIN_LIKE"/>
    <property type="match status" value="1"/>
</dbReference>
<feature type="domain" description="Ferritin-like diiron" evidence="4">
    <location>
        <begin position="40"/>
        <end position="190"/>
    </location>
</feature>
<dbReference type="Pfam" id="PF00210">
    <property type="entry name" value="Ferritin"/>
    <property type="match status" value="1"/>
</dbReference>
<dbReference type="InterPro" id="IPR009040">
    <property type="entry name" value="Ferritin-like_diiron"/>
</dbReference>
<proteinExistence type="inferred from homology"/>
<dbReference type="InterPro" id="IPR002024">
    <property type="entry name" value="Bacterioferritin"/>
</dbReference>
<name>A0ABX1MZD9_9RHOO</name>
<keyword evidence="6" id="KW-1185">Reference proteome</keyword>
<dbReference type="InterPro" id="IPR014490">
    <property type="entry name" value="Dps-like"/>
</dbReference>
<comment type="similarity">
    <text evidence="1">Belongs to the bacterioferritin family.</text>
</comment>
<sequence length="191" mass="21512">MPSQPDPQTSPAPAMLSDVKTLRERARRHIEEGALTENYAGDRDTILRLLNEALATEIVCILRYKRHYYTAKGLTSASVAEEFLEHAHEEEEHADRIAERITQLGGEPDFSPDTLTARSHAEYIEGASLIDMIKEDLVAERIAIDSYREAVQYIGATDPTTRRLLEDILAVEEEHADDMQSLIEQIGRRPG</sequence>
<reference evidence="5" key="1">
    <citation type="submission" date="2019-12" db="EMBL/GenBank/DDBJ databases">
        <title>Comparative genomics gives insights into the taxonomy of the Azoarcus-Aromatoleum group and reveals separate origins of nif in the plant-associated Azoarcus and non-plant-associated Aromatoleum sub-groups.</title>
        <authorList>
            <person name="Lafos M."/>
            <person name="Maluk M."/>
            <person name="Batista M."/>
            <person name="Junghare M."/>
            <person name="Carmona M."/>
            <person name="Faoro H."/>
            <person name="Cruz L.M."/>
            <person name="Battistoni F."/>
            <person name="De Souza E."/>
            <person name="Pedrosa F."/>
            <person name="Chen W.-M."/>
            <person name="Poole P.S."/>
            <person name="Dixon R.A."/>
            <person name="James E.K."/>
        </authorList>
    </citation>
    <scope>NUCLEOTIDE SEQUENCE</scope>
    <source>
        <strain evidence="5">U120</strain>
    </source>
</reference>
<dbReference type="InterPro" id="IPR012347">
    <property type="entry name" value="Ferritin-like"/>
</dbReference>
<gene>
    <name evidence="5" type="ORF">GO608_08485</name>
</gene>
<organism evidence="5 6">
    <name type="scientific">Aromatoleum buckelii</name>
    <dbReference type="NCBI Taxonomy" id="200254"/>
    <lineage>
        <taxon>Bacteria</taxon>
        <taxon>Pseudomonadati</taxon>
        <taxon>Pseudomonadota</taxon>
        <taxon>Betaproteobacteria</taxon>
        <taxon>Rhodocyclales</taxon>
        <taxon>Rhodocyclaceae</taxon>
        <taxon>Aromatoleum</taxon>
    </lineage>
</organism>
<comment type="caution">
    <text evidence="5">The sequence shown here is derived from an EMBL/GenBank/DDBJ whole genome shotgun (WGS) entry which is preliminary data.</text>
</comment>
<dbReference type="CDD" id="cd00657">
    <property type="entry name" value="Ferritin_like"/>
    <property type="match status" value="1"/>
</dbReference>
<dbReference type="PRINTS" id="PR00601">
    <property type="entry name" value="BACFERRITIN"/>
</dbReference>
<evidence type="ECO:0000313" key="5">
    <source>
        <dbReference type="EMBL" id="NMF93365.1"/>
    </source>
</evidence>
<dbReference type="EMBL" id="WTVH01000013">
    <property type="protein sequence ID" value="NMF93365.1"/>
    <property type="molecule type" value="Genomic_DNA"/>
</dbReference>
<dbReference type="InterPro" id="IPR008331">
    <property type="entry name" value="Ferritin_DPS_dom"/>
</dbReference>
<dbReference type="Proteomes" id="UP000601990">
    <property type="component" value="Unassembled WGS sequence"/>
</dbReference>
<accession>A0ABX1MZD9</accession>
<dbReference type="InterPro" id="IPR009078">
    <property type="entry name" value="Ferritin-like_SF"/>
</dbReference>
<dbReference type="PANTHER" id="PTHR30295:SF1">
    <property type="entry name" value="DNA PROTECTION DURING STARVATION PROTEIN"/>
    <property type="match status" value="1"/>
</dbReference>
<keyword evidence="3" id="KW-0408">Iron</keyword>
<evidence type="ECO:0000256" key="1">
    <source>
        <dbReference type="ARBA" id="ARBA00008093"/>
    </source>
</evidence>
<evidence type="ECO:0000259" key="4">
    <source>
        <dbReference type="PROSITE" id="PS50905"/>
    </source>
</evidence>
<dbReference type="PANTHER" id="PTHR30295">
    <property type="entry name" value="BACTERIOFERRITIN"/>
    <property type="match status" value="1"/>
</dbReference>
<dbReference type="RefSeq" id="WP_169198642.1">
    <property type="nucleotide sequence ID" value="NZ_WTVH02000010.1"/>
</dbReference>
<dbReference type="Gene3D" id="1.20.1260.10">
    <property type="match status" value="1"/>
</dbReference>
<evidence type="ECO:0000256" key="3">
    <source>
        <dbReference type="ARBA" id="ARBA00023004"/>
    </source>
</evidence>
<evidence type="ECO:0000313" key="6">
    <source>
        <dbReference type="Proteomes" id="UP000601990"/>
    </source>
</evidence>
<dbReference type="PIRSF" id="PIRSF018063">
    <property type="entry name" value="Ferrtn_UCP018063"/>
    <property type="match status" value="1"/>
</dbReference>
<evidence type="ECO:0000256" key="2">
    <source>
        <dbReference type="ARBA" id="ARBA00022434"/>
    </source>
</evidence>